<comment type="caution">
    <text evidence="1">The sequence shown here is derived from an EMBL/GenBank/DDBJ whole genome shotgun (WGS) entry which is preliminary data.</text>
</comment>
<reference evidence="1" key="1">
    <citation type="submission" date="2023-07" db="EMBL/GenBank/DDBJ databases">
        <authorList>
            <consortium name="CYATHOMIX"/>
        </authorList>
    </citation>
    <scope>NUCLEOTIDE SEQUENCE</scope>
    <source>
        <strain evidence="1">N/A</strain>
    </source>
</reference>
<protein>
    <submittedName>
        <fullName evidence="1">Uncharacterized protein</fullName>
    </submittedName>
</protein>
<dbReference type="AlphaFoldDB" id="A0AA36M7D2"/>
<keyword evidence="2" id="KW-1185">Reference proteome</keyword>
<dbReference type="EMBL" id="CATQJL010000223">
    <property type="protein sequence ID" value="CAJ0599512.1"/>
    <property type="molecule type" value="Genomic_DNA"/>
</dbReference>
<name>A0AA36M7D2_CYLNA</name>
<organism evidence="1 2">
    <name type="scientific">Cylicocyclus nassatus</name>
    <name type="common">Nematode worm</name>
    <dbReference type="NCBI Taxonomy" id="53992"/>
    <lineage>
        <taxon>Eukaryota</taxon>
        <taxon>Metazoa</taxon>
        <taxon>Ecdysozoa</taxon>
        <taxon>Nematoda</taxon>
        <taxon>Chromadorea</taxon>
        <taxon>Rhabditida</taxon>
        <taxon>Rhabditina</taxon>
        <taxon>Rhabditomorpha</taxon>
        <taxon>Strongyloidea</taxon>
        <taxon>Strongylidae</taxon>
        <taxon>Cylicocyclus</taxon>
    </lineage>
</organism>
<sequence>MTPNTKNQDNLWSWDLSPDFIYFQERHSMRLDRLMESTLDRTKTITRTNEDEADPDYACVRFVHVSSFIPIFMLIPIISPSSNCFIPVIELSIWIPGAFNSG</sequence>
<gene>
    <name evidence="1" type="ORF">CYNAS_LOCUS11495</name>
</gene>
<evidence type="ECO:0000313" key="2">
    <source>
        <dbReference type="Proteomes" id="UP001176961"/>
    </source>
</evidence>
<accession>A0AA36M7D2</accession>
<dbReference type="Proteomes" id="UP001176961">
    <property type="component" value="Unassembled WGS sequence"/>
</dbReference>
<proteinExistence type="predicted"/>
<evidence type="ECO:0000313" key="1">
    <source>
        <dbReference type="EMBL" id="CAJ0599512.1"/>
    </source>
</evidence>